<dbReference type="GO" id="GO:0033993">
    <property type="term" value="P:response to lipid"/>
    <property type="evidence" value="ECO:0007669"/>
    <property type="project" value="TreeGrafter"/>
</dbReference>
<dbReference type="Gene3D" id="3.90.228.20">
    <property type="match status" value="1"/>
</dbReference>
<dbReference type="GO" id="GO:0019543">
    <property type="term" value="P:propionate catabolic process"/>
    <property type="evidence" value="ECO:0007669"/>
    <property type="project" value="TreeGrafter"/>
</dbReference>
<organism evidence="3 4">
    <name type="scientific">Rotaria magnacalcarata</name>
    <dbReference type="NCBI Taxonomy" id="392030"/>
    <lineage>
        <taxon>Eukaryota</taxon>
        <taxon>Metazoa</taxon>
        <taxon>Spiralia</taxon>
        <taxon>Gnathifera</taxon>
        <taxon>Rotifera</taxon>
        <taxon>Eurotatoria</taxon>
        <taxon>Bdelloidea</taxon>
        <taxon>Philodinida</taxon>
        <taxon>Philodinidae</taxon>
        <taxon>Rotaria</taxon>
    </lineage>
</organism>
<dbReference type="InterPro" id="IPR008209">
    <property type="entry name" value="PEP_carboxykinase_GTP"/>
</dbReference>
<dbReference type="EMBL" id="CAJOBH010163147">
    <property type="protein sequence ID" value="CAF4885830.1"/>
    <property type="molecule type" value="Genomic_DNA"/>
</dbReference>
<feature type="non-terminal residue" evidence="3">
    <location>
        <position position="1"/>
    </location>
</feature>
<dbReference type="GO" id="GO:0005829">
    <property type="term" value="C:cytosol"/>
    <property type="evidence" value="ECO:0007669"/>
    <property type="project" value="TreeGrafter"/>
</dbReference>
<dbReference type="GO" id="GO:0030145">
    <property type="term" value="F:manganese ion binding"/>
    <property type="evidence" value="ECO:0007669"/>
    <property type="project" value="TreeGrafter"/>
</dbReference>
<dbReference type="PANTHER" id="PTHR11561">
    <property type="entry name" value="PHOSPHOENOLPYRUVATE CARBOXYKINASE"/>
    <property type="match status" value="1"/>
</dbReference>
<dbReference type="GO" id="GO:0004613">
    <property type="term" value="F:phosphoenolpyruvate carboxykinase (GTP) activity"/>
    <property type="evidence" value="ECO:0007669"/>
    <property type="project" value="TreeGrafter"/>
</dbReference>
<dbReference type="InterPro" id="IPR035077">
    <property type="entry name" value="PEP_carboxykinase_GTP_C"/>
</dbReference>
<comment type="caution">
    <text evidence="3">The sequence shown here is derived from an EMBL/GenBank/DDBJ whole genome shotgun (WGS) entry which is preliminary data.</text>
</comment>
<dbReference type="GO" id="GO:0071333">
    <property type="term" value="P:cellular response to glucose stimulus"/>
    <property type="evidence" value="ECO:0007669"/>
    <property type="project" value="TreeGrafter"/>
</dbReference>
<sequence length="56" mass="6563">PKIFHVNWFRLDENNKFLWPGYGDNIRVLDWIIRRVNNEDVADVSPVGLLPKKGSI</sequence>
<evidence type="ECO:0000313" key="4">
    <source>
        <dbReference type="Proteomes" id="UP000676336"/>
    </source>
</evidence>
<dbReference type="Proteomes" id="UP000676336">
    <property type="component" value="Unassembled WGS sequence"/>
</dbReference>
<feature type="domain" description="Phosphoenolpyruvate carboxykinase C-terminal P-loop" evidence="1">
    <location>
        <begin position="1"/>
        <end position="56"/>
    </location>
</feature>
<reference evidence="3" key="1">
    <citation type="submission" date="2021-02" db="EMBL/GenBank/DDBJ databases">
        <authorList>
            <person name="Nowell W R."/>
        </authorList>
    </citation>
    <scope>NUCLEOTIDE SEQUENCE</scope>
</reference>
<accession>A0A8S3EA50</accession>
<dbReference type="PANTHER" id="PTHR11561:SF0">
    <property type="entry name" value="PHOSPHOENOLPYRUVATE CARBOXYKINASE [GTP]-RELATED"/>
    <property type="match status" value="1"/>
</dbReference>
<dbReference type="GO" id="GO:0042594">
    <property type="term" value="P:response to starvation"/>
    <property type="evidence" value="ECO:0007669"/>
    <property type="project" value="TreeGrafter"/>
</dbReference>
<dbReference type="InterPro" id="IPR013035">
    <property type="entry name" value="PEP_carboxykinase_C"/>
</dbReference>
<dbReference type="GO" id="GO:0006107">
    <property type="term" value="P:oxaloacetate metabolic process"/>
    <property type="evidence" value="ECO:0007669"/>
    <property type="project" value="TreeGrafter"/>
</dbReference>
<gene>
    <name evidence="2" type="ORF">BYL167_LOCUS51540</name>
    <name evidence="3" type="ORF">SMN809_LOCUS58723</name>
</gene>
<protein>
    <recommendedName>
        <fullName evidence="1">Phosphoenolpyruvate carboxykinase C-terminal P-loop domain-containing protein</fullName>
    </recommendedName>
</protein>
<evidence type="ECO:0000313" key="3">
    <source>
        <dbReference type="EMBL" id="CAF5042627.1"/>
    </source>
</evidence>
<dbReference type="Proteomes" id="UP000681967">
    <property type="component" value="Unassembled WGS sequence"/>
</dbReference>
<dbReference type="GO" id="GO:0005525">
    <property type="term" value="F:GTP binding"/>
    <property type="evidence" value="ECO:0007669"/>
    <property type="project" value="InterPro"/>
</dbReference>
<feature type="non-terminal residue" evidence="3">
    <location>
        <position position="56"/>
    </location>
</feature>
<dbReference type="GO" id="GO:0006094">
    <property type="term" value="P:gluconeogenesis"/>
    <property type="evidence" value="ECO:0007669"/>
    <property type="project" value="InterPro"/>
</dbReference>
<dbReference type="SUPFAM" id="SSF53795">
    <property type="entry name" value="PEP carboxykinase-like"/>
    <property type="match status" value="1"/>
</dbReference>
<dbReference type="GO" id="GO:0046327">
    <property type="term" value="P:glycerol biosynthetic process from pyruvate"/>
    <property type="evidence" value="ECO:0007669"/>
    <property type="project" value="TreeGrafter"/>
</dbReference>
<proteinExistence type="predicted"/>
<evidence type="ECO:0000259" key="1">
    <source>
        <dbReference type="Pfam" id="PF00821"/>
    </source>
</evidence>
<name>A0A8S3EA50_9BILA</name>
<evidence type="ECO:0000313" key="2">
    <source>
        <dbReference type="EMBL" id="CAF4885830.1"/>
    </source>
</evidence>
<dbReference type="AlphaFoldDB" id="A0A8S3EA50"/>
<dbReference type="EMBL" id="CAJOBI010221525">
    <property type="protein sequence ID" value="CAF5042627.1"/>
    <property type="molecule type" value="Genomic_DNA"/>
</dbReference>
<dbReference type="Pfam" id="PF00821">
    <property type="entry name" value="PEPCK_GTP"/>
    <property type="match status" value="1"/>
</dbReference>